<comment type="catalytic activity">
    <reaction evidence="9">
        <text>O-phospho-L-threonine + H(+) = (R)-1-aminopropan-2-yl phosphate + CO2</text>
        <dbReference type="Rhea" id="RHEA:11492"/>
        <dbReference type="ChEBI" id="CHEBI:15378"/>
        <dbReference type="ChEBI" id="CHEBI:16526"/>
        <dbReference type="ChEBI" id="CHEBI:58563"/>
        <dbReference type="ChEBI" id="CHEBI:58675"/>
        <dbReference type="EC" id="4.1.1.81"/>
    </reaction>
</comment>
<dbReference type="EC" id="4.1.1.81" evidence="4"/>
<dbReference type="InterPro" id="IPR004838">
    <property type="entry name" value="NHTrfase_class1_PyrdxlP-BS"/>
</dbReference>
<evidence type="ECO:0000313" key="12">
    <source>
        <dbReference type="Proteomes" id="UP000198854"/>
    </source>
</evidence>
<dbReference type="PROSITE" id="PS00105">
    <property type="entry name" value="AA_TRANSFER_CLASS_1"/>
    <property type="match status" value="1"/>
</dbReference>
<dbReference type="CDD" id="cd00609">
    <property type="entry name" value="AAT_like"/>
    <property type="match status" value="1"/>
</dbReference>
<evidence type="ECO:0000256" key="2">
    <source>
        <dbReference type="ARBA" id="ARBA00003444"/>
    </source>
</evidence>
<name>A0A1G7YAL2_9VIBR</name>
<keyword evidence="7" id="KW-0456">Lyase</keyword>
<dbReference type="OrthoDB" id="3224382at2"/>
<dbReference type="PANTHER" id="PTHR42885">
    <property type="entry name" value="HISTIDINOL-PHOSPHATE AMINOTRANSFERASE-RELATED"/>
    <property type="match status" value="1"/>
</dbReference>
<dbReference type="RefSeq" id="WP_093270610.1">
    <property type="nucleotide sequence ID" value="NZ_FNDD01000005.1"/>
</dbReference>
<evidence type="ECO:0000259" key="10">
    <source>
        <dbReference type="Pfam" id="PF00155"/>
    </source>
</evidence>
<gene>
    <name evidence="11" type="ORF">SAMN04488136_10511</name>
</gene>
<proteinExistence type="predicted"/>
<evidence type="ECO:0000256" key="6">
    <source>
        <dbReference type="ARBA" id="ARBA00022898"/>
    </source>
</evidence>
<comment type="cofactor">
    <cofactor evidence="1">
        <name>pyridoxal 5'-phosphate</name>
        <dbReference type="ChEBI" id="CHEBI:597326"/>
    </cofactor>
</comment>
<feature type="domain" description="Aminotransferase class I/classII large" evidence="10">
    <location>
        <begin position="25"/>
        <end position="352"/>
    </location>
</feature>
<dbReference type="InterPro" id="IPR004839">
    <property type="entry name" value="Aminotransferase_I/II_large"/>
</dbReference>
<dbReference type="UniPathway" id="UPA00148"/>
<dbReference type="GO" id="GO:0030170">
    <property type="term" value="F:pyridoxal phosphate binding"/>
    <property type="evidence" value="ECO:0007669"/>
    <property type="project" value="InterPro"/>
</dbReference>
<evidence type="ECO:0000256" key="3">
    <source>
        <dbReference type="ARBA" id="ARBA00004953"/>
    </source>
</evidence>
<dbReference type="AlphaFoldDB" id="A0A1G7YAL2"/>
<organism evidence="11 12">
    <name type="scientific">Vibrio xiamenensis</name>
    <dbReference type="NCBI Taxonomy" id="861298"/>
    <lineage>
        <taxon>Bacteria</taxon>
        <taxon>Pseudomonadati</taxon>
        <taxon>Pseudomonadota</taxon>
        <taxon>Gammaproteobacteria</taxon>
        <taxon>Vibrionales</taxon>
        <taxon>Vibrionaceae</taxon>
        <taxon>Vibrio</taxon>
    </lineage>
</organism>
<accession>A0A1G7YAL2</accession>
<evidence type="ECO:0000256" key="8">
    <source>
        <dbReference type="ARBA" id="ARBA00029996"/>
    </source>
</evidence>
<reference evidence="11 12" key="1">
    <citation type="submission" date="2016-10" db="EMBL/GenBank/DDBJ databases">
        <authorList>
            <person name="de Groot N.N."/>
        </authorList>
    </citation>
    <scope>NUCLEOTIDE SEQUENCE [LARGE SCALE GENOMIC DNA]</scope>
    <source>
        <strain evidence="11 12">CGMCC 1.10228</strain>
    </source>
</reference>
<evidence type="ECO:0000256" key="4">
    <source>
        <dbReference type="ARBA" id="ARBA00012285"/>
    </source>
</evidence>
<dbReference type="InterPro" id="IPR015421">
    <property type="entry name" value="PyrdxlP-dep_Trfase_major"/>
</dbReference>
<evidence type="ECO:0000256" key="1">
    <source>
        <dbReference type="ARBA" id="ARBA00001933"/>
    </source>
</evidence>
<dbReference type="GO" id="GO:0009236">
    <property type="term" value="P:cobalamin biosynthetic process"/>
    <property type="evidence" value="ECO:0007669"/>
    <property type="project" value="UniProtKB-UniPathway"/>
</dbReference>
<evidence type="ECO:0000313" key="11">
    <source>
        <dbReference type="EMBL" id="SDG93425.1"/>
    </source>
</evidence>
<dbReference type="InterPro" id="IPR015422">
    <property type="entry name" value="PyrdxlP-dep_Trfase_small"/>
</dbReference>
<evidence type="ECO:0000256" key="7">
    <source>
        <dbReference type="ARBA" id="ARBA00023239"/>
    </source>
</evidence>
<dbReference type="Gene3D" id="3.40.640.10">
    <property type="entry name" value="Type I PLP-dependent aspartate aminotransferase-like (Major domain)"/>
    <property type="match status" value="1"/>
</dbReference>
<protein>
    <recommendedName>
        <fullName evidence="4">threonine-phosphate decarboxylase</fullName>
        <ecNumber evidence="4">4.1.1.81</ecNumber>
    </recommendedName>
    <alternativeName>
        <fullName evidence="8">L-threonine-O-3-phosphate decarboxylase</fullName>
    </alternativeName>
</protein>
<dbReference type="InterPro" id="IPR015424">
    <property type="entry name" value="PyrdxlP-dep_Trfase"/>
</dbReference>
<evidence type="ECO:0000256" key="9">
    <source>
        <dbReference type="ARBA" id="ARBA00048531"/>
    </source>
</evidence>
<keyword evidence="5" id="KW-0169">Cobalamin biosynthesis</keyword>
<dbReference type="SUPFAM" id="SSF53383">
    <property type="entry name" value="PLP-dependent transferases"/>
    <property type="match status" value="1"/>
</dbReference>
<dbReference type="EMBL" id="FNDD01000005">
    <property type="protein sequence ID" value="SDG93425.1"/>
    <property type="molecule type" value="Genomic_DNA"/>
</dbReference>
<dbReference type="InterPro" id="IPR005860">
    <property type="entry name" value="CobD"/>
</dbReference>
<comment type="pathway">
    <text evidence="3">Cofactor biosynthesis; adenosylcobalamin biosynthesis.</text>
</comment>
<dbReference type="NCBIfam" id="TIGR01140">
    <property type="entry name" value="L_thr_O3P_dcar"/>
    <property type="match status" value="1"/>
</dbReference>
<sequence>MAKSGQHGGNVLQMAHKFGVDPRMVLDFSANINPMGLPDSLKSALIENIDCLEHYPDIDYTELNQSLAQHVGCQTEWVLPGNGATELIFLWVHYFRPKTALLVEPSFGEYRRALERYECQIQSFDLKEQSGFTLDESLLDALSADLDCLFLCTPNNPTGLMPSRSLLEAVIDKCRALHIALFIDESFIDFLPNHRGCSKLLDGNPHLYVLRSMTKFYAMPGLRLGYLLSSNQLLLDTIREQREPWTINAFAALSAQVVLSDDDYTEATHSWLGEQQAYLYQALSEFSTLEVFKPSANYLFFKLNIADFDLQSALMKQQILIRHCANYPGLNQQFYRVAIKSEVDNKRLIEALKECLPNG</sequence>
<keyword evidence="12" id="KW-1185">Reference proteome</keyword>
<comment type="function">
    <text evidence="2">Decarboxylates L-threonine-O-3-phosphate to yield (R)-1-amino-2-propanol O-2-phosphate, the precursor for the linkage between the nucleotide loop and the corrin ring in cobalamin.</text>
</comment>
<evidence type="ECO:0000256" key="5">
    <source>
        <dbReference type="ARBA" id="ARBA00022573"/>
    </source>
</evidence>
<dbReference type="GO" id="GO:0048472">
    <property type="term" value="F:threonine-phosphate decarboxylase activity"/>
    <property type="evidence" value="ECO:0007669"/>
    <property type="project" value="UniProtKB-EC"/>
</dbReference>
<dbReference type="Pfam" id="PF00155">
    <property type="entry name" value="Aminotran_1_2"/>
    <property type="match status" value="1"/>
</dbReference>
<dbReference type="STRING" id="861298.SAMN04488136_10511"/>
<keyword evidence="6" id="KW-0663">Pyridoxal phosphate</keyword>
<dbReference type="Proteomes" id="UP000198854">
    <property type="component" value="Unassembled WGS sequence"/>
</dbReference>
<dbReference type="Gene3D" id="3.90.1150.10">
    <property type="entry name" value="Aspartate Aminotransferase, domain 1"/>
    <property type="match status" value="1"/>
</dbReference>
<dbReference type="PANTHER" id="PTHR42885:SF1">
    <property type="entry name" value="THREONINE-PHOSPHATE DECARBOXYLASE"/>
    <property type="match status" value="1"/>
</dbReference>